<organism evidence="1 2">
    <name type="scientific">Chryseobacterium formosense</name>
    <dbReference type="NCBI Taxonomy" id="236814"/>
    <lineage>
        <taxon>Bacteria</taxon>
        <taxon>Pseudomonadati</taxon>
        <taxon>Bacteroidota</taxon>
        <taxon>Flavobacteriia</taxon>
        <taxon>Flavobacteriales</taxon>
        <taxon>Weeksellaceae</taxon>
        <taxon>Chryseobacterium group</taxon>
        <taxon>Chryseobacterium</taxon>
    </lineage>
</organism>
<accession>A0A085YZA0</accession>
<dbReference type="STRING" id="236814.IX39_19735"/>
<reference evidence="1 2" key="1">
    <citation type="submission" date="2014-07" db="EMBL/GenBank/DDBJ databases">
        <title>Genome of Chryseobacterium formosense LMG 24722.</title>
        <authorList>
            <person name="Pipes S.E."/>
            <person name="Stropko S.J."/>
            <person name="Newman J.D."/>
        </authorList>
    </citation>
    <scope>NUCLEOTIDE SEQUENCE [LARGE SCALE GENOMIC DNA]</scope>
    <source>
        <strain evidence="1 2">LMG 24722</strain>
    </source>
</reference>
<comment type="caution">
    <text evidence="1">The sequence shown here is derived from an EMBL/GenBank/DDBJ whole genome shotgun (WGS) entry which is preliminary data.</text>
</comment>
<gene>
    <name evidence="1" type="ORF">IX39_19735</name>
</gene>
<sequence length="70" mass="8559">MNVAKYYFQEFTVDNLDSKPQEYLIYNIQYDKFFTQDYSDQTYRNKSFFPLDGITENLQKTDMKNCLRTK</sequence>
<dbReference type="EMBL" id="JPRP01000005">
    <property type="protein sequence ID" value="KFE97513.1"/>
    <property type="molecule type" value="Genomic_DNA"/>
</dbReference>
<dbReference type="AlphaFoldDB" id="A0A085YZA0"/>
<evidence type="ECO:0000313" key="2">
    <source>
        <dbReference type="Proteomes" id="UP000028713"/>
    </source>
</evidence>
<dbReference type="Proteomes" id="UP000028713">
    <property type="component" value="Unassembled WGS sequence"/>
</dbReference>
<name>A0A085YZA0_9FLAO</name>
<proteinExistence type="predicted"/>
<keyword evidence="2" id="KW-1185">Reference proteome</keyword>
<evidence type="ECO:0000313" key="1">
    <source>
        <dbReference type="EMBL" id="KFE97513.1"/>
    </source>
</evidence>
<protein>
    <submittedName>
        <fullName evidence="1">Uncharacterized protein</fullName>
    </submittedName>
</protein>